<sequence>MLCWLFWVVTAPAQEPHLAFQRLTMADGLAQFTVNAVAQDQTGFMWFGTQDGLSRFDGYQMRTYRYERGASRSLSDNFIHSLTVSPDGTLWIGTGNGFNRYDADRDQFQRYVAAADREGWVKPGIVHALSPEGDAGLWVSIDGGGLSYLNRSQNQLRHFPPEEDNGLPAATVFSFAQDRKNRLWLGMEDGHLAVYDRESARFRTYSANNPDYPRYNVAHDILDIYEKEGFLWLATDGGGLVRFDPGTVTTETFRHQPENTNSLPSDRVYSVTSDGWDVLWVGTYGGGLCRLDLAVRRFKTYQYQSEDTFSLSHNDVEKLYRDREGLLWIATYGNGVNRFNPHGDRFKILRKQQGNAQGLASSEVRALHEDGKGRIWIGTRLGLHMLDPDTRQLTHYPAEPEKPEGLNTARIDALYADPAGIIWIATDGGGLNRLDPADGRFTHYKHDPYNPQSISHNQLRSLAPAEDGRIWVGTLAHGLNLFDPGTGTFERFNHDPDRPDSLAGDRVHPILQEENGTLWVGTLNGFNRRLPGTAAFETYRSQQGKPDTISHNRITCFYRDRDGVMWIGTQGGGINQVVNEEPGALRFRAYTTEDGLAADAIGGILQDRQGRFWISTTRGVSCFDPAKEHFQNYSRPEGAQGTGYFINSFLADGRGLLYFGGITGLSVFNPDDFKPRTAQPRTTITDFFLANQPVPLRFKWSQSPLRRPIYLTESVTLDHNFSVFSFRFSSLTYNNPAAHRYRYKMEGLDQQWIETTATNRYANYNRIPHGNYTFRVQAGDKEGNWDPVGAVVAVRILPPWWRSWWAMSLYFLASLFLVGAFLQFQNNKLKREREIALREREVAHQLRQVATLKDEFLANTSHELRTPLNGIIGIAESLIDGVSGPINGDAESNLQMIVQSGRRLANLVNDILDFSQLRKASLELRRQPLDLYQQLNSVMSLSKPLIGSKNLVLKNLVEPGAHTVLADYDRLQQILHNLIGNAIKFTESGSIRTTAERRDDQVVISVIDTGIGIAPADQERIFESFEQADGSASRHYSGTGLGLAVTRQLVALHEGRIWIESEPGRGANFSFTLPASDQTAVDIEAVAVYRPMEDGEDPSLVSPDAEVPVFDTDTAAEPRLEGDTGRFHILVVDDEPVNRQVLTNHLAFSNYQITQASSGSEALELIGGDTPFDLILLDVMMPQMNGYQVCRNLRQNYSVQDLPVLLLTAKNRIDDLVEGFSVGANDYITKPISKAELISRVETQLKLLDIHRNLEQKVQDRTQALEIANQELVTRNDELNQKNRELETLDQIVNAINREIMLESLLEAILEKGFLLFPQAEKGALLMRRGEDDQFHIARTHGYDQDEIQALVFDEKGVWERYTSGEQKEEGVWLLRDAPRLPGWENMDHLPRPRCMLSMSLNAENRLEGFLILDNFTKDDAFDQITDLGKLKRFREHATSAVNKARYVRSLEETTRQLVSTRRDLVDAAHKAGMAEIAVGVLHNIGNTLNSVTTSASLLQDYLREPKPMKTLNRLATLMESHRHDLIDFLVEAKKGDVVPPLIIQATKHMTNLLNQISNEAMAVRGGVERITEFVRAHNEYTHISFNEEFAVNQLVEEVVNLQRGLLDNRQVILRLELGRVPNIVGRRQMLSQVLTHLLFNALDAVRSLEQQGVILVSTSVEETLVRIEIHDNGMGIDPEALVHIFSHGFTTKKSGQGYGLHFCANAVNAMGGKIWAESDGKGKGSKFMLCLPLKAGHRLDEAAPPIPTEQKN</sequence>
<dbReference type="EC" id="2.7.13.3" evidence="2"/>
<dbReference type="InterPro" id="IPR003661">
    <property type="entry name" value="HisK_dim/P_dom"/>
</dbReference>
<dbReference type="Gene3D" id="2.130.10.10">
    <property type="entry name" value="YVTN repeat-like/Quinoprotein amine dehydrogenase"/>
    <property type="match status" value="4"/>
</dbReference>
<dbReference type="InterPro" id="IPR036097">
    <property type="entry name" value="HisK_dim/P_sf"/>
</dbReference>
<dbReference type="SUPFAM" id="SSF55781">
    <property type="entry name" value="GAF domain-like"/>
    <property type="match status" value="1"/>
</dbReference>
<keyword evidence="5" id="KW-0175">Coiled coil</keyword>
<protein>
    <recommendedName>
        <fullName evidence="2">histidine kinase</fullName>
        <ecNumber evidence="2">2.7.13.3</ecNumber>
    </recommendedName>
</protein>
<dbReference type="Pfam" id="PF00072">
    <property type="entry name" value="Response_reg"/>
    <property type="match status" value="1"/>
</dbReference>
<dbReference type="PANTHER" id="PTHR43547:SF2">
    <property type="entry name" value="HYBRID SIGNAL TRANSDUCTION HISTIDINE KINASE C"/>
    <property type="match status" value="1"/>
</dbReference>
<evidence type="ECO:0000313" key="8">
    <source>
        <dbReference type="EMBL" id="MBO1321581.1"/>
    </source>
</evidence>
<dbReference type="SUPFAM" id="SSF47384">
    <property type="entry name" value="Homodimeric domain of signal transducing histidine kinase"/>
    <property type="match status" value="1"/>
</dbReference>
<dbReference type="Pfam" id="PF02518">
    <property type="entry name" value="HATPase_c"/>
    <property type="match status" value="2"/>
</dbReference>
<dbReference type="PROSITE" id="PS50110">
    <property type="entry name" value="RESPONSE_REGULATORY"/>
    <property type="match status" value="1"/>
</dbReference>
<feature type="coiled-coil region" evidence="5">
    <location>
        <begin position="1251"/>
        <end position="1299"/>
    </location>
</feature>
<dbReference type="InterPro" id="IPR005467">
    <property type="entry name" value="His_kinase_dom"/>
</dbReference>
<evidence type="ECO:0000256" key="4">
    <source>
        <dbReference type="PROSITE-ProRule" id="PRU00169"/>
    </source>
</evidence>
<dbReference type="Gene3D" id="3.30.450.40">
    <property type="match status" value="1"/>
</dbReference>
<dbReference type="PRINTS" id="PR00344">
    <property type="entry name" value="BCTRLSENSOR"/>
</dbReference>
<dbReference type="CDD" id="cd00082">
    <property type="entry name" value="HisKA"/>
    <property type="match status" value="1"/>
</dbReference>
<dbReference type="InterPro" id="IPR011006">
    <property type="entry name" value="CheY-like_superfamily"/>
</dbReference>
<dbReference type="InterPro" id="IPR011123">
    <property type="entry name" value="Y_Y_Y"/>
</dbReference>
<dbReference type="SUPFAM" id="SSF63829">
    <property type="entry name" value="Calcium-dependent phosphotriesterase"/>
    <property type="match status" value="4"/>
</dbReference>
<dbReference type="Gene3D" id="3.30.565.10">
    <property type="entry name" value="Histidine kinase-like ATPase, C-terminal domain"/>
    <property type="match status" value="2"/>
</dbReference>
<dbReference type="InterPro" id="IPR013783">
    <property type="entry name" value="Ig-like_fold"/>
</dbReference>
<dbReference type="InterPro" id="IPR011110">
    <property type="entry name" value="Reg_prop"/>
</dbReference>
<comment type="catalytic activity">
    <reaction evidence="1">
        <text>ATP + protein L-histidine = ADP + protein N-phospho-L-histidine.</text>
        <dbReference type="EC" id="2.7.13.3"/>
    </reaction>
</comment>
<dbReference type="InterPro" id="IPR003594">
    <property type="entry name" value="HATPase_dom"/>
</dbReference>
<evidence type="ECO:0000259" key="7">
    <source>
        <dbReference type="PROSITE" id="PS50110"/>
    </source>
</evidence>
<feature type="domain" description="Histidine kinase" evidence="6">
    <location>
        <begin position="859"/>
        <end position="1077"/>
    </location>
</feature>
<dbReference type="EMBL" id="JAFREP010000025">
    <property type="protein sequence ID" value="MBO1321581.1"/>
    <property type="molecule type" value="Genomic_DNA"/>
</dbReference>
<dbReference type="Pfam" id="PF07495">
    <property type="entry name" value="Y_Y_Y"/>
    <property type="match status" value="1"/>
</dbReference>
<dbReference type="SMART" id="SM00387">
    <property type="entry name" value="HATPase_c"/>
    <property type="match status" value="2"/>
</dbReference>
<dbReference type="SMART" id="SM00448">
    <property type="entry name" value="REC"/>
    <property type="match status" value="1"/>
</dbReference>
<dbReference type="GO" id="GO:0000155">
    <property type="term" value="F:phosphorelay sensor kinase activity"/>
    <property type="evidence" value="ECO:0007669"/>
    <property type="project" value="InterPro"/>
</dbReference>
<evidence type="ECO:0000256" key="1">
    <source>
        <dbReference type="ARBA" id="ARBA00000085"/>
    </source>
</evidence>
<dbReference type="Gene3D" id="2.60.40.10">
    <property type="entry name" value="Immunoglobulins"/>
    <property type="match status" value="1"/>
</dbReference>
<dbReference type="InterPro" id="IPR001789">
    <property type="entry name" value="Sig_transdc_resp-reg_receiver"/>
</dbReference>
<dbReference type="SUPFAM" id="SSF52172">
    <property type="entry name" value="CheY-like"/>
    <property type="match status" value="1"/>
</dbReference>
<feature type="domain" description="Response regulatory" evidence="7">
    <location>
        <begin position="1128"/>
        <end position="1245"/>
    </location>
</feature>
<evidence type="ECO:0000256" key="2">
    <source>
        <dbReference type="ARBA" id="ARBA00012438"/>
    </source>
</evidence>
<evidence type="ECO:0000256" key="3">
    <source>
        <dbReference type="ARBA" id="ARBA00022553"/>
    </source>
</evidence>
<reference evidence="8" key="1">
    <citation type="submission" date="2021-03" db="EMBL/GenBank/DDBJ databases">
        <authorList>
            <person name="Wang G."/>
        </authorList>
    </citation>
    <scope>NUCLEOTIDE SEQUENCE</scope>
    <source>
        <strain evidence="8">KCTC 12899</strain>
    </source>
</reference>
<dbReference type="PANTHER" id="PTHR43547">
    <property type="entry name" value="TWO-COMPONENT HISTIDINE KINASE"/>
    <property type="match status" value="1"/>
</dbReference>
<dbReference type="InterPro" id="IPR029016">
    <property type="entry name" value="GAF-like_dom_sf"/>
</dbReference>
<proteinExistence type="predicted"/>
<comment type="caution">
    <text evidence="8">The sequence shown here is derived from an EMBL/GenBank/DDBJ whole genome shotgun (WGS) entry which is preliminary data.</text>
</comment>
<evidence type="ECO:0000259" key="6">
    <source>
        <dbReference type="PROSITE" id="PS50109"/>
    </source>
</evidence>
<evidence type="ECO:0000256" key="5">
    <source>
        <dbReference type="SAM" id="Coils"/>
    </source>
</evidence>
<keyword evidence="3 4" id="KW-0597">Phosphoprotein</keyword>
<feature type="domain" description="Histidine kinase" evidence="6">
    <location>
        <begin position="1480"/>
        <end position="1736"/>
    </location>
</feature>
<feature type="modified residue" description="4-aspartylphosphate" evidence="4">
    <location>
        <position position="1178"/>
    </location>
</feature>
<name>A0A8J7QIV2_9BACT</name>
<dbReference type="SUPFAM" id="SSF55874">
    <property type="entry name" value="ATPase domain of HSP90 chaperone/DNA topoisomerase II/histidine kinase"/>
    <property type="match status" value="2"/>
</dbReference>
<dbReference type="Pfam" id="PF00512">
    <property type="entry name" value="HisKA"/>
    <property type="match status" value="1"/>
</dbReference>
<dbReference type="FunFam" id="2.60.40.10:FF:000791">
    <property type="entry name" value="Two-component system sensor histidine kinase/response regulator"/>
    <property type="match status" value="1"/>
</dbReference>
<dbReference type="Pfam" id="PF07494">
    <property type="entry name" value="Reg_prop"/>
    <property type="match status" value="4"/>
</dbReference>
<dbReference type="InterPro" id="IPR004358">
    <property type="entry name" value="Sig_transdc_His_kin-like_C"/>
</dbReference>
<dbReference type="FunFam" id="3.30.565.10:FF:000010">
    <property type="entry name" value="Sensor histidine kinase RcsC"/>
    <property type="match status" value="1"/>
</dbReference>
<organism evidence="8 9">
    <name type="scientific">Acanthopleuribacter pedis</name>
    <dbReference type="NCBI Taxonomy" id="442870"/>
    <lineage>
        <taxon>Bacteria</taxon>
        <taxon>Pseudomonadati</taxon>
        <taxon>Acidobacteriota</taxon>
        <taxon>Holophagae</taxon>
        <taxon>Acanthopleuribacterales</taxon>
        <taxon>Acanthopleuribacteraceae</taxon>
        <taxon>Acanthopleuribacter</taxon>
    </lineage>
</organism>
<dbReference type="RefSeq" id="WP_207861555.1">
    <property type="nucleotide sequence ID" value="NZ_JAFREP010000025.1"/>
</dbReference>
<dbReference type="CDD" id="cd16922">
    <property type="entry name" value="HATPase_EvgS-ArcB-TorS-like"/>
    <property type="match status" value="1"/>
</dbReference>
<gene>
    <name evidence="8" type="ORF">J3U88_24095</name>
</gene>
<dbReference type="SMART" id="SM00388">
    <property type="entry name" value="HisKA"/>
    <property type="match status" value="1"/>
</dbReference>
<dbReference type="PROSITE" id="PS50109">
    <property type="entry name" value="HIS_KIN"/>
    <property type="match status" value="2"/>
</dbReference>
<evidence type="ECO:0000313" key="9">
    <source>
        <dbReference type="Proteomes" id="UP000664417"/>
    </source>
</evidence>
<dbReference type="InterPro" id="IPR015943">
    <property type="entry name" value="WD40/YVTN_repeat-like_dom_sf"/>
</dbReference>
<keyword evidence="9" id="KW-1185">Reference proteome</keyword>
<dbReference type="Gene3D" id="3.40.50.2300">
    <property type="match status" value="1"/>
</dbReference>
<accession>A0A8J7QIV2</accession>
<dbReference type="Proteomes" id="UP000664417">
    <property type="component" value="Unassembled WGS sequence"/>
</dbReference>
<dbReference type="Gene3D" id="1.10.287.130">
    <property type="match status" value="2"/>
</dbReference>
<dbReference type="InterPro" id="IPR036890">
    <property type="entry name" value="HATPase_C_sf"/>
</dbReference>